<dbReference type="GO" id="GO:0012505">
    <property type="term" value="C:endomembrane system"/>
    <property type="evidence" value="ECO:0007669"/>
    <property type="project" value="UniProtKB-SubCell"/>
</dbReference>
<dbReference type="Proteomes" id="UP000198922">
    <property type="component" value="Unassembled WGS sequence"/>
</dbReference>
<dbReference type="AlphaFoldDB" id="A0A1G6ZDA8"/>
<sequence>MNRLRFEIAKFRQDEAQLSTLGLPRAALLERLESRRVALVGNARALAATDFGREIDMADLVIRLNSAPMPAARSHGSRTDWLAMSTPVPEATLRDRRPDLLLWMTAKRKRLPWRIARREGFHLNPADENARLRRRLDAPATTGLMVIDLLARSGVSRAALYGFDFFASKSLSGRRDATQVPHDFDAERLFVEMLLSTDPRFVHRKG</sequence>
<reference evidence="10" key="1">
    <citation type="submission" date="2016-10" db="EMBL/GenBank/DDBJ databases">
        <authorList>
            <person name="Varghese N."/>
            <person name="Submissions S."/>
        </authorList>
    </citation>
    <scope>NUCLEOTIDE SEQUENCE [LARGE SCALE GENOMIC DNA]</scope>
    <source>
        <strain evidence="10">DSM 21424</strain>
    </source>
</reference>
<evidence type="ECO:0000313" key="10">
    <source>
        <dbReference type="Proteomes" id="UP000198922"/>
    </source>
</evidence>
<keyword evidence="4 9" id="KW-0808">Transferase</keyword>
<dbReference type="GO" id="GO:0016020">
    <property type="term" value="C:membrane"/>
    <property type="evidence" value="ECO:0007669"/>
    <property type="project" value="UniProtKB-SubCell"/>
</dbReference>
<gene>
    <name evidence="9" type="ORF">SAMN04488567_0482</name>
</gene>
<dbReference type="InterPro" id="IPR001675">
    <property type="entry name" value="Glyco_trans_29"/>
</dbReference>
<organism evidence="9 10">
    <name type="scientific">Limimaricola pyoseonensis</name>
    <dbReference type="NCBI Taxonomy" id="521013"/>
    <lineage>
        <taxon>Bacteria</taxon>
        <taxon>Pseudomonadati</taxon>
        <taxon>Pseudomonadota</taxon>
        <taxon>Alphaproteobacteria</taxon>
        <taxon>Rhodobacterales</taxon>
        <taxon>Paracoccaceae</taxon>
        <taxon>Limimaricola</taxon>
    </lineage>
</organism>
<evidence type="ECO:0000256" key="7">
    <source>
        <dbReference type="ARBA" id="ARBA00023136"/>
    </source>
</evidence>
<keyword evidence="5" id="KW-0812">Transmembrane</keyword>
<dbReference type="OrthoDB" id="5614897at2"/>
<evidence type="ECO:0000256" key="8">
    <source>
        <dbReference type="ARBA" id="ARBA00023180"/>
    </source>
</evidence>
<keyword evidence="6" id="KW-1133">Transmembrane helix</keyword>
<evidence type="ECO:0000256" key="4">
    <source>
        <dbReference type="ARBA" id="ARBA00022679"/>
    </source>
</evidence>
<dbReference type="GO" id="GO:0008373">
    <property type="term" value="F:sialyltransferase activity"/>
    <property type="evidence" value="ECO:0007669"/>
    <property type="project" value="InterPro"/>
</dbReference>
<comment type="subcellular location">
    <subcellularLocation>
        <location evidence="2">Endomembrane system</location>
    </subcellularLocation>
    <subcellularLocation>
        <location evidence="1">Membrane</location>
        <topology evidence="1">Single-pass membrane protein</topology>
    </subcellularLocation>
</comment>
<keyword evidence="10" id="KW-1185">Reference proteome</keyword>
<accession>A0A1G6ZDA8</accession>
<dbReference type="EMBL" id="FNAT01000001">
    <property type="protein sequence ID" value="SDE00283.1"/>
    <property type="molecule type" value="Genomic_DNA"/>
</dbReference>
<evidence type="ECO:0000256" key="1">
    <source>
        <dbReference type="ARBA" id="ARBA00004167"/>
    </source>
</evidence>
<protein>
    <submittedName>
        <fullName evidence="9">Glycosyltransferase family 29 (Sialyltransferase)</fullName>
    </submittedName>
</protein>
<keyword evidence="8" id="KW-0325">Glycoprotein</keyword>
<evidence type="ECO:0000256" key="2">
    <source>
        <dbReference type="ARBA" id="ARBA00004308"/>
    </source>
</evidence>
<evidence type="ECO:0000256" key="5">
    <source>
        <dbReference type="ARBA" id="ARBA00022692"/>
    </source>
</evidence>
<name>A0A1G6ZDA8_9RHOB</name>
<keyword evidence="3 9" id="KW-0328">Glycosyltransferase</keyword>
<dbReference type="Gene3D" id="3.90.1480.20">
    <property type="entry name" value="Glycosyl transferase family 29"/>
    <property type="match status" value="1"/>
</dbReference>
<dbReference type="STRING" id="521013.SAMN04488567_0482"/>
<keyword evidence="7" id="KW-0472">Membrane</keyword>
<evidence type="ECO:0000256" key="6">
    <source>
        <dbReference type="ARBA" id="ARBA00022989"/>
    </source>
</evidence>
<dbReference type="RefSeq" id="WP_090109040.1">
    <property type="nucleotide sequence ID" value="NZ_FNAT01000001.1"/>
</dbReference>
<evidence type="ECO:0000313" key="9">
    <source>
        <dbReference type="EMBL" id="SDE00283.1"/>
    </source>
</evidence>
<evidence type="ECO:0000256" key="3">
    <source>
        <dbReference type="ARBA" id="ARBA00022676"/>
    </source>
</evidence>
<dbReference type="InterPro" id="IPR038578">
    <property type="entry name" value="GT29-like_sf"/>
</dbReference>
<dbReference type="Pfam" id="PF00777">
    <property type="entry name" value="Glyco_transf_29"/>
    <property type="match status" value="1"/>
</dbReference>
<proteinExistence type="predicted"/>